<feature type="region of interest" description="Disordered" evidence="1">
    <location>
        <begin position="179"/>
        <end position="208"/>
    </location>
</feature>
<feature type="compositionally biased region" description="Pro residues" evidence="1">
    <location>
        <begin position="558"/>
        <end position="571"/>
    </location>
</feature>
<dbReference type="SUPFAM" id="SSF53335">
    <property type="entry name" value="S-adenosyl-L-methionine-dependent methyltransferases"/>
    <property type="match status" value="1"/>
</dbReference>
<dbReference type="EMBL" id="KN714671">
    <property type="protein sequence ID" value="KUI54085.1"/>
    <property type="molecule type" value="Genomic_DNA"/>
</dbReference>
<dbReference type="InterPro" id="IPR013216">
    <property type="entry name" value="Methyltransf_11"/>
</dbReference>
<name>A0A194UQY4_CYTMA</name>
<dbReference type="CDD" id="cd02440">
    <property type="entry name" value="AdoMet_MTases"/>
    <property type="match status" value="1"/>
</dbReference>
<feature type="compositionally biased region" description="Low complexity" evidence="1">
    <location>
        <begin position="99"/>
        <end position="118"/>
    </location>
</feature>
<feature type="region of interest" description="Disordered" evidence="1">
    <location>
        <begin position="74"/>
        <end position="128"/>
    </location>
</feature>
<dbReference type="Gene3D" id="3.40.50.150">
    <property type="entry name" value="Vaccinia Virus protein VP39"/>
    <property type="match status" value="1"/>
</dbReference>
<evidence type="ECO:0000313" key="3">
    <source>
        <dbReference type="EMBL" id="KUI54085.1"/>
    </source>
</evidence>
<dbReference type="AlphaFoldDB" id="A0A194UQY4"/>
<feature type="region of interest" description="Disordered" evidence="1">
    <location>
        <begin position="254"/>
        <end position="277"/>
    </location>
</feature>
<dbReference type="OrthoDB" id="10256176at2759"/>
<feature type="region of interest" description="Disordered" evidence="1">
    <location>
        <begin position="921"/>
        <end position="943"/>
    </location>
</feature>
<feature type="region of interest" description="Disordered" evidence="1">
    <location>
        <begin position="542"/>
        <end position="580"/>
    </location>
</feature>
<organism evidence="3 4">
    <name type="scientific">Cytospora mali</name>
    <name type="common">Apple Valsa canker fungus</name>
    <name type="synonym">Valsa mali</name>
    <dbReference type="NCBI Taxonomy" id="578113"/>
    <lineage>
        <taxon>Eukaryota</taxon>
        <taxon>Fungi</taxon>
        <taxon>Dikarya</taxon>
        <taxon>Ascomycota</taxon>
        <taxon>Pezizomycotina</taxon>
        <taxon>Sordariomycetes</taxon>
        <taxon>Sordariomycetidae</taxon>
        <taxon>Diaporthales</taxon>
        <taxon>Cytosporaceae</taxon>
        <taxon>Cytospora</taxon>
    </lineage>
</organism>
<dbReference type="InterPro" id="IPR029063">
    <property type="entry name" value="SAM-dependent_MTases_sf"/>
</dbReference>
<evidence type="ECO:0000256" key="1">
    <source>
        <dbReference type="SAM" id="MobiDB-lite"/>
    </source>
</evidence>
<feature type="region of interest" description="Disordered" evidence="1">
    <location>
        <begin position="1"/>
        <end position="23"/>
    </location>
</feature>
<accession>A0A194UQY4</accession>
<feature type="domain" description="Methyltransferase type 11" evidence="2">
    <location>
        <begin position="781"/>
        <end position="854"/>
    </location>
</feature>
<gene>
    <name evidence="3" type="ORF">VP1G_01409</name>
</gene>
<dbReference type="GO" id="GO:0008757">
    <property type="term" value="F:S-adenosylmethionine-dependent methyltransferase activity"/>
    <property type="evidence" value="ECO:0007669"/>
    <property type="project" value="InterPro"/>
</dbReference>
<dbReference type="Pfam" id="PF08241">
    <property type="entry name" value="Methyltransf_11"/>
    <property type="match status" value="1"/>
</dbReference>
<sequence>MAELVILPQTTTGLEPPPQGRRRPRALNTIMEEENEDVVSPVRSPFLRKKIARERTQDKDRVQAWLAPLDPILSEEVPTPKGFPTPRGFHFMTAPTLPSSPSSASASGEEGSSQGSSSRTNSWNRQSVMTDVTEFDDLYGVSEDESEQSADNGRQNAPTVPPKTPFDQARKALPQLVIPEEQQPNASKSSPRHQGLKKTLASPVPPTPPSAVIMSPAMLVYMQAQHAHPIPAISAPPSLDGSLDGSLTSEQLAAMSAPPTPVMSSEDPDDSGDAWTGVQLQPGALATLQALSGHGSEEFEQHREEGVINVPEIPMTESRSSPPRLITNNLRRNSIMLSPAQQRTLGNLTKLDIPSPGGFFSGLSPRTRTTWHLGTSPADDIAPPTSTTAEQFYRVPWNMNDAPSMPAPPMPIERPLHMAHGTFSSSPVEHVVEMLEPIKEEDTSTARRVEEPVTAKRIPTYQPSTVSEGDDEEFGLPSSPKEEDHVAEIVVDYDPNYARKQQEIAVSHLDRTEVWLRAQFSYMRGVGFEAGEQDIETELEKARVKKTEETEATSPELDQPPTPPPKAPLPQPSTAVVPAAGKKKSVRFSAQPIIAPAAGDIPLSLPSKLLRQESAYYRAFQSMTVRATPADVFVHRLPRFEALQAERVSLREQHRDHLLGKYQLAVVPQSAKKRMSANVARGDDEIFEDLEKMRLDKEADALKQMCTANWYVAALKMLNGGKLVCAPVHKRLARLSLAPQARGQNRLRILDLGGQGACDWAWHAALQYPNAKIYTVTTKAIRQLSNSNIRGPPNHRQVAVNNLCHLPFADDQFDLVSARELHSILRVSDVPDTEDEWDLCLREIMRVLKPGGYIEYNVMDSDIVNAGPLGLAKSVEFGFTLKTLGCDPSPTKSFLPRLYREGFEDVRRAWTVLPLGPKPIEKPGPIRYGPNGPEPSPPAGGKLVSLDAMAPGSLPGSTDDAAAIAGIAGTWSWERWLMRCEMEKANGELRSGFKLADTVSTDGGVMREAEKSLRGVHAVIEEGRGCGAALRVLKGFARKPEATRSITQEVLDVLDSMDVMDF</sequence>
<evidence type="ECO:0000259" key="2">
    <source>
        <dbReference type="Pfam" id="PF08241"/>
    </source>
</evidence>
<feature type="region of interest" description="Disordered" evidence="1">
    <location>
        <begin position="140"/>
        <end position="167"/>
    </location>
</feature>
<feature type="region of interest" description="Disordered" evidence="1">
    <location>
        <begin position="461"/>
        <end position="481"/>
    </location>
</feature>
<keyword evidence="4" id="KW-1185">Reference proteome</keyword>
<proteinExistence type="predicted"/>
<evidence type="ECO:0000313" key="4">
    <source>
        <dbReference type="Proteomes" id="UP000078576"/>
    </source>
</evidence>
<reference evidence="4" key="1">
    <citation type="submission" date="2014-12" db="EMBL/GenBank/DDBJ databases">
        <title>Genome Sequence of Valsa Canker Pathogens Uncovers a Specific Adaption of Colonization on Woody Bark.</title>
        <authorList>
            <person name="Yin Z."/>
            <person name="Liu H."/>
            <person name="Gao X."/>
            <person name="Li Z."/>
            <person name="Song N."/>
            <person name="Ke X."/>
            <person name="Dai Q."/>
            <person name="Wu Y."/>
            <person name="Sun Y."/>
            <person name="Xu J.-R."/>
            <person name="Kang Z.K."/>
            <person name="Wang L."/>
            <person name="Huang L."/>
        </authorList>
    </citation>
    <scope>NUCLEOTIDE SEQUENCE [LARGE SCALE GENOMIC DNA]</scope>
    <source>
        <strain evidence="4">SXYL134</strain>
    </source>
</reference>
<feature type="compositionally biased region" description="Polar residues" evidence="1">
    <location>
        <begin position="149"/>
        <end position="158"/>
    </location>
</feature>
<feature type="compositionally biased region" description="Polar residues" evidence="1">
    <location>
        <begin position="119"/>
        <end position="128"/>
    </location>
</feature>
<protein>
    <recommendedName>
        <fullName evidence="2">Methyltransferase type 11 domain-containing protein</fullName>
    </recommendedName>
</protein>
<dbReference type="Proteomes" id="UP000078576">
    <property type="component" value="Unassembled WGS sequence"/>
</dbReference>
<dbReference type="STRING" id="694573.A0A194UQY4"/>